<accession>A0AAN6U4G0</accession>
<dbReference type="RefSeq" id="XP_062650026.1">
    <property type="nucleotide sequence ID" value="XM_062786685.1"/>
</dbReference>
<dbReference type="EMBL" id="MU853225">
    <property type="protein sequence ID" value="KAK4126255.1"/>
    <property type="molecule type" value="Genomic_DNA"/>
</dbReference>
<dbReference type="Proteomes" id="UP001302602">
    <property type="component" value="Unassembled WGS sequence"/>
</dbReference>
<gene>
    <name evidence="2" type="ORF">N657DRAFT_300210</name>
</gene>
<protein>
    <submittedName>
        <fullName evidence="2">Uncharacterized protein</fullName>
    </submittedName>
</protein>
<evidence type="ECO:0000313" key="3">
    <source>
        <dbReference type="Proteomes" id="UP001302602"/>
    </source>
</evidence>
<evidence type="ECO:0000313" key="2">
    <source>
        <dbReference type="EMBL" id="KAK4126255.1"/>
    </source>
</evidence>
<proteinExistence type="predicted"/>
<dbReference type="AlphaFoldDB" id="A0AAN6U4G0"/>
<dbReference type="GeneID" id="87823453"/>
<sequence>MGRFALDHQMQPTKADLPRTTCDPCKKKTADRQCDMAVSRLRIPDVHAVPVTVSSSRMRKMQPHKHSISGWPFPGLRGATHAAGKKRKSGPPRIAPWTSRYIAYLGTPQCDNAPYRQSGSQWTMDLGAIAAGLAGKAYTISADRGRRVTRQLQALSLRLLDRVR</sequence>
<reference evidence="2" key="2">
    <citation type="submission" date="2023-05" db="EMBL/GenBank/DDBJ databases">
        <authorList>
            <consortium name="Lawrence Berkeley National Laboratory"/>
            <person name="Steindorff A."/>
            <person name="Hensen N."/>
            <person name="Bonometti L."/>
            <person name="Westerberg I."/>
            <person name="Brannstrom I.O."/>
            <person name="Guillou S."/>
            <person name="Cros-Aarteil S."/>
            <person name="Calhoun S."/>
            <person name="Haridas S."/>
            <person name="Kuo A."/>
            <person name="Mondo S."/>
            <person name="Pangilinan J."/>
            <person name="Riley R."/>
            <person name="Labutti K."/>
            <person name="Andreopoulos B."/>
            <person name="Lipzen A."/>
            <person name="Chen C."/>
            <person name="Yanf M."/>
            <person name="Daum C."/>
            <person name="Ng V."/>
            <person name="Clum A."/>
            <person name="Ohm R."/>
            <person name="Martin F."/>
            <person name="Silar P."/>
            <person name="Natvig D."/>
            <person name="Lalanne C."/>
            <person name="Gautier V."/>
            <person name="Ament-Velasquez S.L."/>
            <person name="Kruys A."/>
            <person name="Hutchinson M.I."/>
            <person name="Powell A.J."/>
            <person name="Barry K."/>
            <person name="Miller A.N."/>
            <person name="Grigoriev I.V."/>
            <person name="Debuchy R."/>
            <person name="Gladieux P."/>
            <person name="Thoren M.H."/>
            <person name="Johannesson H."/>
        </authorList>
    </citation>
    <scope>NUCLEOTIDE SEQUENCE</scope>
    <source>
        <strain evidence="2">CBS 731.68</strain>
    </source>
</reference>
<comment type="caution">
    <text evidence="2">The sequence shown here is derived from an EMBL/GenBank/DDBJ whole genome shotgun (WGS) entry which is preliminary data.</text>
</comment>
<organism evidence="2 3">
    <name type="scientific">Parathielavia appendiculata</name>
    <dbReference type="NCBI Taxonomy" id="2587402"/>
    <lineage>
        <taxon>Eukaryota</taxon>
        <taxon>Fungi</taxon>
        <taxon>Dikarya</taxon>
        <taxon>Ascomycota</taxon>
        <taxon>Pezizomycotina</taxon>
        <taxon>Sordariomycetes</taxon>
        <taxon>Sordariomycetidae</taxon>
        <taxon>Sordariales</taxon>
        <taxon>Chaetomiaceae</taxon>
        <taxon>Parathielavia</taxon>
    </lineage>
</organism>
<feature type="region of interest" description="Disordered" evidence="1">
    <location>
        <begin position="54"/>
        <end position="92"/>
    </location>
</feature>
<evidence type="ECO:0000256" key="1">
    <source>
        <dbReference type="SAM" id="MobiDB-lite"/>
    </source>
</evidence>
<name>A0AAN6U4G0_9PEZI</name>
<reference evidence="2" key="1">
    <citation type="journal article" date="2023" name="Mol. Phylogenet. Evol.">
        <title>Genome-scale phylogeny and comparative genomics of the fungal order Sordariales.</title>
        <authorList>
            <person name="Hensen N."/>
            <person name="Bonometti L."/>
            <person name="Westerberg I."/>
            <person name="Brannstrom I.O."/>
            <person name="Guillou S."/>
            <person name="Cros-Aarteil S."/>
            <person name="Calhoun S."/>
            <person name="Haridas S."/>
            <person name="Kuo A."/>
            <person name="Mondo S."/>
            <person name="Pangilinan J."/>
            <person name="Riley R."/>
            <person name="LaButti K."/>
            <person name="Andreopoulos B."/>
            <person name="Lipzen A."/>
            <person name="Chen C."/>
            <person name="Yan M."/>
            <person name="Daum C."/>
            <person name="Ng V."/>
            <person name="Clum A."/>
            <person name="Steindorff A."/>
            <person name="Ohm R.A."/>
            <person name="Martin F."/>
            <person name="Silar P."/>
            <person name="Natvig D.O."/>
            <person name="Lalanne C."/>
            <person name="Gautier V."/>
            <person name="Ament-Velasquez S.L."/>
            <person name="Kruys A."/>
            <person name="Hutchinson M.I."/>
            <person name="Powell A.J."/>
            <person name="Barry K."/>
            <person name="Miller A.N."/>
            <person name="Grigoriev I.V."/>
            <person name="Debuchy R."/>
            <person name="Gladieux P."/>
            <person name="Hiltunen Thoren M."/>
            <person name="Johannesson H."/>
        </authorList>
    </citation>
    <scope>NUCLEOTIDE SEQUENCE</scope>
    <source>
        <strain evidence="2">CBS 731.68</strain>
    </source>
</reference>
<feature type="compositionally biased region" description="Basic residues" evidence="1">
    <location>
        <begin position="57"/>
        <end position="67"/>
    </location>
</feature>
<keyword evidence="3" id="KW-1185">Reference proteome</keyword>